<feature type="domain" description="HTH luxR-type" evidence="3">
    <location>
        <begin position="145"/>
        <end position="210"/>
    </location>
</feature>
<keyword evidence="1" id="KW-0238">DNA-binding</keyword>
<dbReference type="FunCoup" id="A0A1B1YRZ6">
    <property type="interactions" value="415"/>
</dbReference>
<evidence type="ECO:0000313" key="6">
    <source>
        <dbReference type="Proteomes" id="UP000092952"/>
    </source>
</evidence>
<dbReference type="InterPro" id="IPR011006">
    <property type="entry name" value="CheY-like_superfamily"/>
</dbReference>
<keyword evidence="2" id="KW-0597">Phosphoprotein</keyword>
<reference evidence="6" key="1">
    <citation type="submission" date="2016-03" db="EMBL/GenBank/DDBJ databases">
        <title>Complete genome sequence of Solimmundus cernigliae, representing a novel lineage of polycyclic aromatic hydrocarbon degraders within the Gammaproteobacteria.</title>
        <authorList>
            <person name="Singleton D.R."/>
            <person name="Dickey A.N."/>
            <person name="Scholl E.H."/>
            <person name="Wright F.A."/>
            <person name="Aitken M.D."/>
        </authorList>
    </citation>
    <scope>NUCLEOTIDE SEQUENCE [LARGE SCALE GENOMIC DNA]</scope>
    <source>
        <strain evidence="6">TR3.2</strain>
    </source>
</reference>
<accession>A0A1B1YRZ6</accession>
<dbReference type="KEGG" id="gbi:PG2T_04070"/>
<dbReference type="InterPro" id="IPR016032">
    <property type="entry name" value="Sig_transdc_resp-reg_C-effctor"/>
</dbReference>
<evidence type="ECO:0008006" key="7">
    <source>
        <dbReference type="Google" id="ProtNLM"/>
    </source>
</evidence>
<protein>
    <recommendedName>
        <fullName evidence="7">DNA-binding response regulator</fullName>
    </recommendedName>
</protein>
<dbReference type="Pfam" id="PF00072">
    <property type="entry name" value="Response_reg"/>
    <property type="match status" value="1"/>
</dbReference>
<dbReference type="InterPro" id="IPR039420">
    <property type="entry name" value="WalR-like"/>
</dbReference>
<dbReference type="GO" id="GO:0000160">
    <property type="term" value="P:phosphorelay signal transduction system"/>
    <property type="evidence" value="ECO:0007669"/>
    <property type="project" value="InterPro"/>
</dbReference>
<evidence type="ECO:0000256" key="2">
    <source>
        <dbReference type="PROSITE-ProRule" id="PRU00169"/>
    </source>
</evidence>
<evidence type="ECO:0000259" key="3">
    <source>
        <dbReference type="PROSITE" id="PS50043"/>
    </source>
</evidence>
<dbReference type="Gene3D" id="3.40.50.2300">
    <property type="match status" value="1"/>
</dbReference>
<dbReference type="GO" id="GO:0003677">
    <property type="term" value="F:DNA binding"/>
    <property type="evidence" value="ECO:0007669"/>
    <property type="project" value="UniProtKB-KW"/>
</dbReference>
<dbReference type="InParanoid" id="A0A1B1YRZ6"/>
<feature type="modified residue" description="4-aspartylphosphate" evidence="2">
    <location>
        <position position="50"/>
    </location>
</feature>
<name>A0A1B1YRZ6_9GAMM</name>
<dbReference type="SMART" id="SM00421">
    <property type="entry name" value="HTH_LUXR"/>
    <property type="match status" value="1"/>
</dbReference>
<dbReference type="GO" id="GO:0006355">
    <property type="term" value="P:regulation of DNA-templated transcription"/>
    <property type="evidence" value="ECO:0007669"/>
    <property type="project" value="InterPro"/>
</dbReference>
<dbReference type="Proteomes" id="UP000092952">
    <property type="component" value="Chromosome"/>
</dbReference>
<dbReference type="InterPro" id="IPR000792">
    <property type="entry name" value="Tscrpt_reg_LuxR_C"/>
</dbReference>
<dbReference type="SUPFAM" id="SSF46894">
    <property type="entry name" value="C-terminal effector domain of the bipartite response regulators"/>
    <property type="match status" value="1"/>
</dbReference>
<dbReference type="CDD" id="cd06170">
    <property type="entry name" value="LuxR_C_like"/>
    <property type="match status" value="1"/>
</dbReference>
<dbReference type="STRING" id="1810504.PG2T_04070"/>
<dbReference type="PROSITE" id="PS00622">
    <property type="entry name" value="HTH_LUXR_1"/>
    <property type="match status" value="1"/>
</dbReference>
<organism evidence="5 6">
    <name type="scientific">Immundisolibacter cernigliae</name>
    <dbReference type="NCBI Taxonomy" id="1810504"/>
    <lineage>
        <taxon>Bacteria</taxon>
        <taxon>Pseudomonadati</taxon>
        <taxon>Pseudomonadota</taxon>
        <taxon>Gammaproteobacteria</taxon>
        <taxon>Immundisolibacterales</taxon>
        <taxon>Immundisolibacteraceae</taxon>
        <taxon>Immundisolibacter</taxon>
    </lineage>
</organism>
<dbReference type="PROSITE" id="PS50110">
    <property type="entry name" value="RESPONSE_REGULATORY"/>
    <property type="match status" value="1"/>
</dbReference>
<dbReference type="InterPro" id="IPR001789">
    <property type="entry name" value="Sig_transdc_resp-reg_receiver"/>
</dbReference>
<dbReference type="PRINTS" id="PR00038">
    <property type="entry name" value="HTHLUXR"/>
</dbReference>
<dbReference type="PANTHER" id="PTHR43214">
    <property type="entry name" value="TWO-COMPONENT RESPONSE REGULATOR"/>
    <property type="match status" value="1"/>
</dbReference>
<dbReference type="OrthoDB" id="9794397at2"/>
<evidence type="ECO:0000313" key="5">
    <source>
        <dbReference type="EMBL" id="ANX03447.1"/>
    </source>
</evidence>
<evidence type="ECO:0000256" key="1">
    <source>
        <dbReference type="ARBA" id="ARBA00023125"/>
    </source>
</evidence>
<dbReference type="PROSITE" id="PS50043">
    <property type="entry name" value="HTH_LUXR_2"/>
    <property type="match status" value="1"/>
</dbReference>
<dbReference type="AlphaFoldDB" id="A0A1B1YRZ6"/>
<keyword evidence="6" id="KW-1185">Reference proteome</keyword>
<evidence type="ECO:0000259" key="4">
    <source>
        <dbReference type="PROSITE" id="PS50110"/>
    </source>
</evidence>
<dbReference type="SMART" id="SM00448">
    <property type="entry name" value="REC"/>
    <property type="match status" value="1"/>
</dbReference>
<gene>
    <name evidence="5" type="ORF">PG2T_04070</name>
</gene>
<dbReference type="SUPFAM" id="SSF52172">
    <property type="entry name" value="CheY-like"/>
    <property type="match status" value="1"/>
</dbReference>
<dbReference type="RefSeq" id="WP_158513144.1">
    <property type="nucleotide sequence ID" value="NZ_CP014671.1"/>
</dbReference>
<sequence>MILLTSEDASLMDRWAVAVGGRGTLIRRVSLLAEAEGALAGRRPDVMLLDLSLGDLSGPAGIAALLSFSPATHLIALSHQPNDEEGIAALRAGARGYCNAYIDPRLLAKAVTTVQNGEAWVGRRLTDRLVALVGQNAPVQVDTDSSIDLDLLTAREQQIALQIGMGSSNKLIAQRLGITERTVKAHLGSVFAKLGVHDRLQLALLVTGRMQYTSPTTPVC</sequence>
<dbReference type="Pfam" id="PF00196">
    <property type="entry name" value="GerE"/>
    <property type="match status" value="1"/>
</dbReference>
<proteinExistence type="predicted"/>
<feature type="domain" description="Response regulatory" evidence="4">
    <location>
        <begin position="1"/>
        <end position="115"/>
    </location>
</feature>
<dbReference type="EMBL" id="CP014671">
    <property type="protein sequence ID" value="ANX03447.1"/>
    <property type="molecule type" value="Genomic_DNA"/>
</dbReference>
<dbReference type="PANTHER" id="PTHR43214:SF38">
    <property type="entry name" value="NITRATE_NITRITE RESPONSE REGULATOR PROTEIN NARL"/>
    <property type="match status" value="1"/>
</dbReference>